<evidence type="ECO:0000313" key="2">
    <source>
        <dbReference type="EMBL" id="OQO00583.1"/>
    </source>
</evidence>
<proteinExistence type="predicted"/>
<dbReference type="PANTHER" id="PTHR33112:SF16">
    <property type="entry name" value="HETEROKARYON INCOMPATIBILITY DOMAIN-CONTAINING PROTEIN"/>
    <property type="match status" value="1"/>
</dbReference>
<dbReference type="STRING" id="1507870.A0A1V8SN73"/>
<protein>
    <recommendedName>
        <fullName evidence="1">Heterokaryon incompatibility domain-containing protein</fullName>
    </recommendedName>
</protein>
<evidence type="ECO:0000313" key="3">
    <source>
        <dbReference type="Proteomes" id="UP000192596"/>
    </source>
</evidence>
<organism evidence="2 3">
    <name type="scientific">Cryoendolithus antarcticus</name>
    <dbReference type="NCBI Taxonomy" id="1507870"/>
    <lineage>
        <taxon>Eukaryota</taxon>
        <taxon>Fungi</taxon>
        <taxon>Dikarya</taxon>
        <taxon>Ascomycota</taxon>
        <taxon>Pezizomycotina</taxon>
        <taxon>Dothideomycetes</taxon>
        <taxon>Dothideomycetidae</taxon>
        <taxon>Cladosporiales</taxon>
        <taxon>Cladosporiaceae</taxon>
        <taxon>Cryoendolithus</taxon>
    </lineage>
</organism>
<keyword evidence="3" id="KW-1185">Reference proteome</keyword>
<name>A0A1V8SN73_9PEZI</name>
<accession>A0A1V8SN73</accession>
<comment type="caution">
    <text evidence="2">The sequence shown here is derived from an EMBL/GenBank/DDBJ whole genome shotgun (WGS) entry which is preliminary data.</text>
</comment>
<sequence length="733" mass="82461">MPSSIEGDVACAASRRKAEAALSTLCRLCAGFTRAFERETINNSVPGFLETTPGFQSQSYSHQTSFARLEAASSACALCGLFREALLARDTEHSADQVREMQLALDDTETRSFEISGLHQFEDLTTSVRRFRGIAYTAVSSKTGFTIESAWLSMSADDQVPVYMNNRRLDMQWDSAYFRGHIDQCIASHTECDLDTKRTLPTRLLDLGDLSSDAPMRLIEDVGDHSDYVALSYCWGLSRPYCTTNAILKDHLNGIAFDALPRMYTDAIRATRSLGFTYLWIDALCIVQDDPQDWLQESARMGAIYEGAVLTINAPSASSVDEAMLRSRNEAPSCVIPVAWEDGEPRSTATVALTDQRHQSLVIEGPDCPLNNRAWVFQEHLLATRTLTFGTVHNYLSCKRHTIFETAAAPVPSHLVSSPTRQPEPEPQMKNGILSELQTGADAHRLWYLFLVHYTARYLTYGNDKLPAILGLASRFSKHLPKDRFVAGLWFNDLVNGLAWLRFDQYRDNYHRVHSLHARTVTLPSWSWAACDRHIRHIDVCGTPEVSHDLINVVGIENTDLQSTGNIRQLLMPLRLHGTVIPCSEERVRRYETHHFTLIKPVIATYYSEYSIGGPNYFLVLPEPYECEAHWVHDTDEEQQPRSTVELGVLSILPLSLAVKPPPIYSSAPTVSPRDHPCLRALVVRPSKVRTGAFERVGFAACLFKFPRSHWATAEDFVHWTRQPSRRTAIDLV</sequence>
<dbReference type="InterPro" id="IPR010730">
    <property type="entry name" value="HET"/>
</dbReference>
<gene>
    <name evidence="2" type="ORF">B0A48_13073</name>
</gene>
<evidence type="ECO:0000259" key="1">
    <source>
        <dbReference type="Pfam" id="PF06985"/>
    </source>
</evidence>
<dbReference type="OrthoDB" id="3486565at2759"/>
<dbReference type="InParanoid" id="A0A1V8SN73"/>
<dbReference type="Pfam" id="PF06985">
    <property type="entry name" value="HET"/>
    <property type="match status" value="1"/>
</dbReference>
<reference evidence="3" key="1">
    <citation type="submission" date="2017-03" db="EMBL/GenBank/DDBJ databases">
        <title>Genomes of endolithic fungi from Antarctica.</title>
        <authorList>
            <person name="Coleine C."/>
            <person name="Masonjones S."/>
            <person name="Stajich J.E."/>
        </authorList>
    </citation>
    <scope>NUCLEOTIDE SEQUENCE [LARGE SCALE GENOMIC DNA]</scope>
    <source>
        <strain evidence="3">CCFEE 5527</strain>
    </source>
</reference>
<dbReference type="EMBL" id="NAJO01000034">
    <property type="protein sequence ID" value="OQO00583.1"/>
    <property type="molecule type" value="Genomic_DNA"/>
</dbReference>
<dbReference type="Proteomes" id="UP000192596">
    <property type="component" value="Unassembled WGS sequence"/>
</dbReference>
<dbReference type="PANTHER" id="PTHR33112">
    <property type="entry name" value="DOMAIN PROTEIN, PUTATIVE-RELATED"/>
    <property type="match status" value="1"/>
</dbReference>
<dbReference type="AlphaFoldDB" id="A0A1V8SN73"/>
<feature type="domain" description="Heterokaryon incompatibility" evidence="1">
    <location>
        <begin position="228"/>
        <end position="379"/>
    </location>
</feature>